<keyword evidence="2" id="KW-1185">Reference proteome</keyword>
<reference evidence="1 2" key="1">
    <citation type="submission" date="2019-10" db="EMBL/GenBank/DDBJ databases">
        <title>Assembly and Annotation for the nematode Trichostrongylus colubriformis.</title>
        <authorList>
            <person name="Martin J."/>
        </authorList>
    </citation>
    <scope>NUCLEOTIDE SEQUENCE [LARGE SCALE GENOMIC DNA]</scope>
    <source>
        <strain evidence="1">G859</strain>
        <tissue evidence="1">Whole worm</tissue>
    </source>
</reference>
<dbReference type="Proteomes" id="UP001331761">
    <property type="component" value="Unassembled WGS sequence"/>
</dbReference>
<dbReference type="PANTHER" id="PTHR35573:SF2">
    <property type="entry name" value="MD-2-RELATED LIPID-RECOGNITION DOMAIN-CONTAINING PROTEIN"/>
    <property type="match status" value="1"/>
</dbReference>
<gene>
    <name evidence="1" type="ORF">GCK32_020600</name>
</gene>
<organism evidence="1 2">
    <name type="scientific">Trichostrongylus colubriformis</name>
    <name type="common">Black scour worm</name>
    <dbReference type="NCBI Taxonomy" id="6319"/>
    <lineage>
        <taxon>Eukaryota</taxon>
        <taxon>Metazoa</taxon>
        <taxon>Ecdysozoa</taxon>
        <taxon>Nematoda</taxon>
        <taxon>Chromadorea</taxon>
        <taxon>Rhabditida</taxon>
        <taxon>Rhabditina</taxon>
        <taxon>Rhabditomorpha</taxon>
        <taxon>Strongyloidea</taxon>
        <taxon>Trichostrongylidae</taxon>
        <taxon>Trichostrongylus</taxon>
    </lineage>
</organism>
<evidence type="ECO:0000313" key="1">
    <source>
        <dbReference type="EMBL" id="KAK5972572.1"/>
    </source>
</evidence>
<proteinExistence type="predicted"/>
<dbReference type="PANTHER" id="PTHR35573">
    <property type="entry name" value="PROTEIN CBG22129"/>
    <property type="match status" value="1"/>
</dbReference>
<sequence length="75" mass="8513">MQAPLMEHDRQRDEICDGLPNGTIKRPAFFMCKDDTLVTLHGGAVTNMEGDDRYPVDFEKPLRVFLDVTSSASRR</sequence>
<dbReference type="EMBL" id="WIXE01016516">
    <property type="protein sequence ID" value="KAK5972572.1"/>
    <property type="molecule type" value="Genomic_DNA"/>
</dbReference>
<dbReference type="AlphaFoldDB" id="A0AAN8IKE1"/>
<comment type="caution">
    <text evidence="1">The sequence shown here is derived from an EMBL/GenBank/DDBJ whole genome shotgun (WGS) entry which is preliminary data.</text>
</comment>
<protein>
    <submittedName>
        <fullName evidence="1">Uncharacterized protein</fullName>
    </submittedName>
</protein>
<name>A0AAN8IKE1_TRICO</name>
<evidence type="ECO:0000313" key="2">
    <source>
        <dbReference type="Proteomes" id="UP001331761"/>
    </source>
</evidence>
<accession>A0AAN8IKE1</accession>